<feature type="region of interest" description="Disordered" evidence="1">
    <location>
        <begin position="282"/>
        <end position="301"/>
    </location>
</feature>
<dbReference type="HOGENOM" id="CLU_632747_0_0_10"/>
<organism evidence="2 3">
    <name type="scientific">Fibrella aestuarina BUZ 2</name>
    <dbReference type="NCBI Taxonomy" id="1166018"/>
    <lineage>
        <taxon>Bacteria</taxon>
        <taxon>Pseudomonadati</taxon>
        <taxon>Bacteroidota</taxon>
        <taxon>Cytophagia</taxon>
        <taxon>Cytophagales</taxon>
        <taxon>Spirosomataceae</taxon>
        <taxon>Fibrella</taxon>
    </lineage>
</organism>
<gene>
    <name evidence="2" type="ORF">FAES_3211</name>
</gene>
<evidence type="ECO:0000256" key="1">
    <source>
        <dbReference type="SAM" id="MobiDB-lite"/>
    </source>
</evidence>
<reference evidence="2 3" key="1">
    <citation type="journal article" date="2012" name="J. Bacteriol.">
        <title>Genome Sequence of Fibrella aestuarina BUZ 2T, a Filamentous Marine Bacterium.</title>
        <authorList>
            <person name="Filippini M."/>
            <person name="Qi W."/>
            <person name="Blom J."/>
            <person name="Goesmann A."/>
            <person name="Smits T.H."/>
            <person name="Bagheri H.C."/>
        </authorList>
    </citation>
    <scope>NUCLEOTIDE SEQUENCE [LARGE SCALE GENOMIC DNA]</scope>
    <source>
        <strain evidence="3">BUZ 2T</strain>
    </source>
</reference>
<sequence>MKNSFSQPDLAAMDLAIADCLRKFNTHSYVDVDTRAFTQRLGVAACFFDVLRCQDIDALEQKLTVLDGVTAFRATDKLKTLRAATVLQAIADELHLKPFVPPSSTVVLSVPNRQVGPSIHDDSGPIRGTIGLVPLTTKPEVSEQLTTPATVPEARAKTAKPTPPPPGETRPARRTKKWLAEQRAKQAGNVPSKPADEPSTLDPLDDEPLPRREFVGIPILHEESGPVDMAVINKALDELNALKLAGNDMGMIAIGGTGDRVGEAIEAVFEPVIPQELATDPQPIETDLPSPPTSMSTQSGTPATKEVLNLTTIASFNQPSGVPSITLIPKGSAFRINQAAVQTLGLKQTQTVEFTRLDGRLFIRFDRPAGVGFPFQKSKTDQAGFSFSSRGLMKKLLGFLHYESTSELPISTTQSADGYELLLDKVVTKKRQS</sequence>
<protein>
    <submittedName>
        <fullName evidence="2">Uncharacterized protein</fullName>
    </submittedName>
</protein>
<feature type="region of interest" description="Disordered" evidence="1">
    <location>
        <begin position="137"/>
        <end position="210"/>
    </location>
</feature>
<dbReference type="Proteomes" id="UP000011058">
    <property type="component" value="Chromosome"/>
</dbReference>
<dbReference type="RefSeq" id="WP_015332319.1">
    <property type="nucleotide sequence ID" value="NC_020054.1"/>
</dbReference>
<dbReference type="PATRIC" id="fig|1166018.3.peg.4985"/>
<dbReference type="EMBL" id="HE796683">
    <property type="protein sequence ID" value="CCH01220.1"/>
    <property type="molecule type" value="Genomic_DNA"/>
</dbReference>
<evidence type="ECO:0000313" key="2">
    <source>
        <dbReference type="EMBL" id="CCH01220.1"/>
    </source>
</evidence>
<evidence type="ECO:0000313" key="3">
    <source>
        <dbReference type="Proteomes" id="UP000011058"/>
    </source>
</evidence>
<keyword evidence="3" id="KW-1185">Reference proteome</keyword>
<accession>I0KAR7</accession>
<dbReference type="STRING" id="1166018.FAES_3211"/>
<dbReference type="AlphaFoldDB" id="I0KAR7"/>
<dbReference type="KEGG" id="fae:FAES_3211"/>
<proteinExistence type="predicted"/>
<name>I0KAR7_9BACT</name>